<dbReference type="GeneID" id="9627670"/>
<evidence type="ECO:0000256" key="1">
    <source>
        <dbReference type="SAM" id="MobiDB-lite"/>
    </source>
</evidence>
<evidence type="ECO:0000313" key="3">
    <source>
        <dbReference type="Proteomes" id="UP000001058"/>
    </source>
</evidence>
<dbReference type="AlphaFoldDB" id="D8UDI0"/>
<feature type="region of interest" description="Disordered" evidence="1">
    <location>
        <begin position="19"/>
        <end position="61"/>
    </location>
</feature>
<dbReference type="RefSeq" id="XP_002956714.1">
    <property type="nucleotide sequence ID" value="XM_002956668.1"/>
</dbReference>
<dbReference type="Proteomes" id="UP000001058">
    <property type="component" value="Unassembled WGS sequence"/>
</dbReference>
<proteinExistence type="predicted"/>
<organism evidence="3">
    <name type="scientific">Volvox carteri f. nagariensis</name>
    <dbReference type="NCBI Taxonomy" id="3068"/>
    <lineage>
        <taxon>Eukaryota</taxon>
        <taxon>Viridiplantae</taxon>
        <taxon>Chlorophyta</taxon>
        <taxon>core chlorophytes</taxon>
        <taxon>Chlorophyceae</taxon>
        <taxon>CS clade</taxon>
        <taxon>Chlamydomonadales</taxon>
        <taxon>Volvocaceae</taxon>
        <taxon>Volvox</taxon>
    </lineage>
</organism>
<reference evidence="2 3" key="1">
    <citation type="journal article" date="2010" name="Science">
        <title>Genomic analysis of organismal complexity in the multicellular green alga Volvox carteri.</title>
        <authorList>
            <person name="Prochnik S.E."/>
            <person name="Umen J."/>
            <person name="Nedelcu A.M."/>
            <person name="Hallmann A."/>
            <person name="Miller S.M."/>
            <person name="Nishii I."/>
            <person name="Ferris P."/>
            <person name="Kuo A."/>
            <person name="Mitros T."/>
            <person name="Fritz-Laylin L.K."/>
            <person name="Hellsten U."/>
            <person name="Chapman J."/>
            <person name="Simakov O."/>
            <person name="Rensing S.A."/>
            <person name="Terry A."/>
            <person name="Pangilinan J."/>
            <person name="Kapitonov V."/>
            <person name="Jurka J."/>
            <person name="Salamov A."/>
            <person name="Shapiro H."/>
            <person name="Schmutz J."/>
            <person name="Grimwood J."/>
            <person name="Lindquist E."/>
            <person name="Lucas S."/>
            <person name="Grigoriev I.V."/>
            <person name="Schmitt R."/>
            <person name="Kirk D."/>
            <person name="Rokhsar D.S."/>
        </authorList>
    </citation>
    <scope>NUCLEOTIDE SEQUENCE [LARGE SCALE GENOMIC DNA]</scope>
    <source>
        <strain evidence="3">f. Nagariensis / Eve</strain>
    </source>
</reference>
<gene>
    <name evidence="2" type="ORF">VOLCADRAFT_97733</name>
</gene>
<name>D8UDI0_VOLCA</name>
<feature type="compositionally biased region" description="Basic residues" evidence="1">
    <location>
        <begin position="30"/>
        <end position="52"/>
    </location>
</feature>
<protein>
    <submittedName>
        <fullName evidence="2">Uncharacterized protein</fullName>
    </submittedName>
</protein>
<dbReference type="EMBL" id="GL378385">
    <property type="protein sequence ID" value="EFJ42171.1"/>
    <property type="molecule type" value="Genomic_DNA"/>
</dbReference>
<keyword evidence="3" id="KW-1185">Reference proteome</keyword>
<evidence type="ECO:0000313" key="2">
    <source>
        <dbReference type="EMBL" id="EFJ42171.1"/>
    </source>
</evidence>
<dbReference type="KEGG" id="vcn:VOLCADRAFT_97733"/>
<feature type="compositionally biased region" description="Basic and acidic residues" evidence="1">
    <location>
        <begin position="108"/>
        <end position="120"/>
    </location>
</feature>
<feature type="compositionally biased region" description="Basic and acidic residues" evidence="1">
    <location>
        <begin position="19"/>
        <end position="28"/>
    </location>
</feature>
<dbReference type="InParanoid" id="D8UDI0"/>
<feature type="region of interest" description="Disordered" evidence="1">
    <location>
        <begin position="100"/>
        <end position="120"/>
    </location>
</feature>
<sequence>MLFGFSDVVFLPNLKDTHAASKARDTRRTTGLRRHTTKAKTLLHKDTKHKASTRTLAPGGQLFNYHKQRASPEDGHHYLTGPLTTEAKFFPHGSLLLGVAGSPWRSPAQDKTKTPIARGE</sequence>
<accession>D8UDI0</accession>